<gene>
    <name evidence="1" type="ORF">Acife_0743</name>
</gene>
<evidence type="ECO:0008006" key="3">
    <source>
        <dbReference type="Google" id="ProtNLM"/>
    </source>
</evidence>
<dbReference type="InterPro" id="IPR027417">
    <property type="entry name" value="P-loop_NTPase"/>
</dbReference>
<dbReference type="AlphaFoldDB" id="G0JLZ1"/>
<dbReference type="SUPFAM" id="SSF52540">
    <property type="entry name" value="P-loop containing nucleoside triphosphate hydrolases"/>
    <property type="match status" value="1"/>
</dbReference>
<dbReference type="eggNOG" id="COG1672">
    <property type="taxonomic scope" value="Bacteria"/>
</dbReference>
<protein>
    <recommendedName>
        <fullName evidence="3">ATPase</fullName>
    </recommendedName>
</protein>
<dbReference type="EMBL" id="CP002985">
    <property type="protein sequence ID" value="AEM46941.1"/>
    <property type="molecule type" value="Genomic_DNA"/>
</dbReference>
<dbReference type="RefSeq" id="WP_014028210.1">
    <property type="nucleotide sequence ID" value="NC_015942.1"/>
</dbReference>
<dbReference type="Proteomes" id="UP000009220">
    <property type="component" value="Chromosome"/>
</dbReference>
<dbReference type="PANTHER" id="PTHR34301">
    <property type="entry name" value="DNA-BINDING PROTEIN-RELATED"/>
    <property type="match status" value="1"/>
</dbReference>
<proteinExistence type="predicted"/>
<name>G0JLZ1_9PROT</name>
<dbReference type="PANTHER" id="PTHR34301:SF8">
    <property type="entry name" value="ATPASE DOMAIN-CONTAINING PROTEIN"/>
    <property type="match status" value="1"/>
</dbReference>
<accession>G0JLZ1</accession>
<dbReference type="HOGENOM" id="CLU_043775_0_0_6"/>
<organism evidence="1 2">
    <name type="scientific">Acidithiobacillus ferrivorans SS3</name>
    <dbReference type="NCBI Taxonomy" id="743299"/>
    <lineage>
        <taxon>Bacteria</taxon>
        <taxon>Pseudomonadati</taxon>
        <taxon>Pseudomonadota</taxon>
        <taxon>Acidithiobacillia</taxon>
        <taxon>Acidithiobacillales</taxon>
        <taxon>Acidithiobacillaceae</taxon>
        <taxon>Acidithiobacillus</taxon>
    </lineage>
</organism>
<evidence type="ECO:0000313" key="2">
    <source>
        <dbReference type="Proteomes" id="UP000009220"/>
    </source>
</evidence>
<evidence type="ECO:0000313" key="1">
    <source>
        <dbReference type="EMBL" id="AEM46941.1"/>
    </source>
</evidence>
<dbReference type="Gene3D" id="3.40.50.300">
    <property type="entry name" value="P-loop containing nucleotide triphosphate hydrolases"/>
    <property type="match status" value="1"/>
</dbReference>
<dbReference type="STRING" id="743299.Acife_0743"/>
<reference evidence="1 2" key="1">
    <citation type="journal article" date="2011" name="J. Bacteriol.">
        <title>Draft genome of the psychrotolerant acidophile Acidithiobacillus ferrivorans SS3.</title>
        <authorList>
            <person name="Liljeqvist M."/>
            <person name="Valdes J."/>
            <person name="Holmes D.S."/>
            <person name="Dopson M."/>
        </authorList>
    </citation>
    <scope>NUCLEOTIDE SEQUENCE [LARGE SCALE GENOMIC DNA]</scope>
    <source>
        <strain evidence="1 2">SS3</strain>
    </source>
</reference>
<sequence>MTRDPWHYPRTDLADQYLKTLDIGLIKSLALFAQRRMGKTEFLRKDLVPAAEQAGYITIYVSLWESREDPEAVLLDAIQKAAEGEGYIPDIRRRLGRPGSKIGVGANAGTVGAQASWEQGTAEASNRMLDLRQWMNTLAQKKKPTLLLVDEIQSLADEKRYGALVAALRSALDKHGDQIKAVFTGSSSEGLQRMFQKEKAPLFQFSHQIPFPQMGPEFVWHMLRAFTNATQRQLNEAEAWQAFIDLALVPEHFRLMMANMIQLGSTDIATALREVKTAIQESAEYPSRWAELTPIDQAVLGIIVEGQKPYAQESRELIAQRMEIAAKGVTSGVIQRSITRMCTKGVIATTGNREYLVEDRAFAAWIEQAVLHN</sequence>
<dbReference type="KEGG" id="afi:Acife_0743"/>